<dbReference type="CDD" id="cd20609">
    <property type="entry name" value="nitroreductase"/>
    <property type="match status" value="1"/>
</dbReference>
<proteinExistence type="inferred from homology"/>
<accession>A0A5K1ILJ8</accession>
<evidence type="ECO:0000256" key="3">
    <source>
        <dbReference type="ARBA" id="ARBA00022630"/>
    </source>
</evidence>
<evidence type="ECO:0000313" key="8">
    <source>
        <dbReference type="Proteomes" id="UP000330807"/>
    </source>
</evidence>
<comment type="cofactor">
    <cofactor evidence="1">
        <name>FMN</name>
        <dbReference type="ChEBI" id="CHEBI:58210"/>
    </cofactor>
</comment>
<keyword evidence="3" id="KW-0285">Flavoprotein</keyword>
<evidence type="ECO:0000256" key="1">
    <source>
        <dbReference type="ARBA" id="ARBA00001917"/>
    </source>
</evidence>
<comment type="similarity">
    <text evidence="2">Belongs to the nitroreductase family.</text>
</comment>
<dbReference type="PANTHER" id="PTHR43673:SF2">
    <property type="entry name" value="NITROREDUCTASE"/>
    <property type="match status" value="1"/>
</dbReference>
<dbReference type="RefSeq" id="WP_156062822.1">
    <property type="nucleotide sequence ID" value="NZ_CABWIH010000022.1"/>
</dbReference>
<protein>
    <submittedName>
        <fullName evidence="7">FMN reductase [NAD(P)H]</fullName>
        <ecNumber evidence="7">1.5.1.39</ecNumber>
    </submittedName>
</protein>
<dbReference type="Gene3D" id="3.40.109.10">
    <property type="entry name" value="NADH Oxidase"/>
    <property type="match status" value="1"/>
</dbReference>
<feature type="domain" description="Nitroreductase" evidence="6">
    <location>
        <begin position="8"/>
        <end position="152"/>
    </location>
</feature>
<dbReference type="AlphaFoldDB" id="A0A5K1ILJ8"/>
<name>A0A5K1ILJ8_9ACTN</name>
<dbReference type="GO" id="GO:0008752">
    <property type="term" value="F:FMN reductase [NAD(P)H] activity"/>
    <property type="evidence" value="ECO:0007669"/>
    <property type="project" value="UniProtKB-EC"/>
</dbReference>
<gene>
    <name evidence="7" type="primary">nfrA2_1</name>
    <name evidence="7" type="ORF">LMKDKBCB_01025</name>
</gene>
<evidence type="ECO:0000256" key="2">
    <source>
        <dbReference type="ARBA" id="ARBA00007118"/>
    </source>
</evidence>
<evidence type="ECO:0000259" key="6">
    <source>
        <dbReference type="Pfam" id="PF00881"/>
    </source>
</evidence>
<organism evidence="7 8">
    <name type="scientific">Collinsella aerofaciens</name>
    <dbReference type="NCBI Taxonomy" id="74426"/>
    <lineage>
        <taxon>Bacteria</taxon>
        <taxon>Bacillati</taxon>
        <taxon>Actinomycetota</taxon>
        <taxon>Coriobacteriia</taxon>
        <taxon>Coriobacteriales</taxon>
        <taxon>Coriobacteriaceae</taxon>
        <taxon>Collinsella</taxon>
    </lineage>
</organism>
<dbReference type="Proteomes" id="UP000330807">
    <property type="component" value="Unassembled WGS sequence"/>
</dbReference>
<dbReference type="EMBL" id="CABWIH010000022">
    <property type="protein sequence ID" value="VWL88750.1"/>
    <property type="molecule type" value="Genomic_DNA"/>
</dbReference>
<dbReference type="Pfam" id="PF00881">
    <property type="entry name" value="Nitroreductase"/>
    <property type="match status" value="1"/>
</dbReference>
<reference evidence="7 8" key="1">
    <citation type="submission" date="2019-10" db="EMBL/GenBank/DDBJ databases">
        <authorList>
            <person name="Wolf R A."/>
        </authorList>
    </citation>
    <scope>NUCLEOTIDE SEQUENCE [LARGE SCALE GENOMIC DNA]</scope>
    <source>
        <strain evidence="7">Collinsella_aerofaciens_AK_138A</strain>
    </source>
</reference>
<dbReference type="PANTHER" id="PTHR43673">
    <property type="entry name" value="NAD(P)H NITROREDUCTASE YDGI-RELATED"/>
    <property type="match status" value="1"/>
</dbReference>
<dbReference type="EC" id="1.5.1.39" evidence="7"/>
<dbReference type="InterPro" id="IPR029479">
    <property type="entry name" value="Nitroreductase"/>
</dbReference>
<evidence type="ECO:0000256" key="4">
    <source>
        <dbReference type="ARBA" id="ARBA00022643"/>
    </source>
</evidence>
<keyword evidence="4" id="KW-0288">FMN</keyword>
<evidence type="ECO:0000313" key="7">
    <source>
        <dbReference type="EMBL" id="VWL88750.1"/>
    </source>
</evidence>
<dbReference type="SUPFAM" id="SSF55469">
    <property type="entry name" value="FMN-dependent nitroreductase-like"/>
    <property type="match status" value="1"/>
</dbReference>
<evidence type="ECO:0000256" key="5">
    <source>
        <dbReference type="ARBA" id="ARBA00023002"/>
    </source>
</evidence>
<dbReference type="InterPro" id="IPR000415">
    <property type="entry name" value="Nitroreductase-like"/>
</dbReference>
<sequence>MNYLDLARGRYSCRSFEDRPVEQSVVDAIVEAGRIAPSACNNHPSRVMVLDTPELLEKAAACQPRFARDGSIFGAPLIFLICSVSDDAWVRPYDQMNSSAIDTSIVCDQMMMEAKEQGLGTCWVCHFKPEVACEQFNLPEGVYPYHMLVCGYPADHIADPEHREARTIPLPDFLLK</sequence>
<keyword evidence="5 7" id="KW-0560">Oxidoreductase</keyword>